<feature type="region of interest" description="Disordered" evidence="1">
    <location>
        <begin position="258"/>
        <end position="280"/>
    </location>
</feature>
<organism evidence="2">
    <name type="scientific">Candidatus Kentrum sp. DK</name>
    <dbReference type="NCBI Taxonomy" id="2126562"/>
    <lineage>
        <taxon>Bacteria</taxon>
        <taxon>Pseudomonadati</taxon>
        <taxon>Pseudomonadota</taxon>
        <taxon>Gammaproteobacteria</taxon>
        <taxon>Candidatus Kentrum</taxon>
    </lineage>
</organism>
<dbReference type="EMBL" id="CAADEX010000183">
    <property type="protein sequence ID" value="VFJ67043.1"/>
    <property type="molecule type" value="Genomic_DNA"/>
</dbReference>
<evidence type="ECO:0000313" key="2">
    <source>
        <dbReference type="EMBL" id="VFJ54145.1"/>
    </source>
</evidence>
<dbReference type="AlphaFoldDB" id="A0A450SKQ7"/>
<name>A0A450SKQ7_9GAMM</name>
<proteinExistence type="predicted"/>
<sequence>MNELFAFDDEQSGFESLVNANGDAYWYASDLAKMLGYDSYRPFQKAIQKAMTACVTLEISMEENFRQKRRAVAGEEILDYRLSRFACYLTSINADVSKPRVAEAQSYFLTLAEAFRQYVQGPDNVERVLTRDQVSQREKSLSGAAHQAGVTNYAFFQDSGYRGLYNMGLKQLKQYKGYAGKQPLLDFMGGTELAANLFRITQTEEKIRKEKITGQRNLEDTAYTAGRMVRETMRKISGDSPEDLPLAENIKQVRSDIKRTKREFEKLDKPKKDKGKDFDG</sequence>
<evidence type="ECO:0000256" key="1">
    <source>
        <dbReference type="SAM" id="MobiDB-lite"/>
    </source>
</evidence>
<accession>A0A450SKQ7</accession>
<evidence type="ECO:0000313" key="3">
    <source>
        <dbReference type="EMBL" id="VFJ67043.1"/>
    </source>
</evidence>
<dbReference type="EMBL" id="CAADEY010000042">
    <property type="protein sequence ID" value="VFJ54145.1"/>
    <property type="molecule type" value="Genomic_DNA"/>
</dbReference>
<gene>
    <name evidence="3" type="ORF">BECKDK2373B_GA0170837_11835</name>
    <name evidence="2" type="ORF">BECKDK2373C_GA0170839_104212</name>
</gene>
<protein>
    <submittedName>
        <fullName evidence="2">DNA-damage-inducible protein D</fullName>
    </submittedName>
</protein>
<reference evidence="2" key="1">
    <citation type="submission" date="2019-02" db="EMBL/GenBank/DDBJ databases">
        <authorList>
            <person name="Gruber-Vodicka R. H."/>
            <person name="Seah K. B. B."/>
        </authorList>
    </citation>
    <scope>NUCLEOTIDE SEQUENCE</scope>
    <source>
        <strain evidence="2">BECK_DK161</strain>
        <strain evidence="3">BECK_DK47</strain>
    </source>
</reference>